<feature type="compositionally biased region" description="Basic residues" evidence="1">
    <location>
        <begin position="37"/>
        <end position="50"/>
    </location>
</feature>
<feature type="compositionally biased region" description="Basic and acidic residues" evidence="1">
    <location>
        <begin position="437"/>
        <end position="452"/>
    </location>
</feature>
<comment type="caution">
    <text evidence="2">The sequence shown here is derived from an EMBL/GenBank/DDBJ whole genome shotgun (WGS) entry which is preliminary data.</text>
</comment>
<dbReference type="EMBL" id="UWOC01000068">
    <property type="protein sequence ID" value="VCU07919.1"/>
    <property type="molecule type" value="Genomic_DNA"/>
</dbReference>
<name>A0A447CRQ3_9BRAD</name>
<feature type="region of interest" description="Disordered" evidence="1">
    <location>
        <begin position="435"/>
        <end position="465"/>
    </location>
</feature>
<feature type="compositionally biased region" description="Basic residues" evidence="1">
    <location>
        <begin position="113"/>
        <end position="125"/>
    </location>
</feature>
<protein>
    <submittedName>
        <fullName evidence="2">Uncharacterized protein</fullName>
    </submittedName>
</protein>
<feature type="compositionally biased region" description="Basic residues" evidence="1">
    <location>
        <begin position="293"/>
        <end position="302"/>
    </location>
</feature>
<feature type="compositionally biased region" description="Basic residues" evidence="1">
    <location>
        <begin position="351"/>
        <end position="367"/>
    </location>
</feature>
<gene>
    <name evidence="2" type="ORF">RHODGE_RHODGE_00979</name>
</gene>
<feature type="compositionally biased region" description="Basic and acidic residues" evidence="1">
    <location>
        <begin position="335"/>
        <end position="347"/>
    </location>
</feature>
<evidence type="ECO:0000256" key="1">
    <source>
        <dbReference type="SAM" id="MobiDB-lite"/>
    </source>
</evidence>
<feature type="compositionally biased region" description="Basic and acidic residues" evidence="1">
    <location>
        <begin position="368"/>
        <end position="381"/>
    </location>
</feature>
<keyword evidence="3" id="KW-1185">Reference proteome</keyword>
<feature type="compositionally biased region" description="Low complexity" evidence="1">
    <location>
        <begin position="138"/>
        <end position="148"/>
    </location>
</feature>
<feature type="compositionally biased region" description="Basic residues" evidence="1">
    <location>
        <begin position="231"/>
        <end position="274"/>
    </location>
</feature>
<proteinExistence type="predicted"/>
<evidence type="ECO:0000313" key="3">
    <source>
        <dbReference type="Proteomes" id="UP000289200"/>
    </source>
</evidence>
<accession>A0A447CRQ3</accession>
<dbReference type="AlphaFoldDB" id="A0A447CRQ3"/>
<evidence type="ECO:0000313" key="2">
    <source>
        <dbReference type="EMBL" id="VCU07919.1"/>
    </source>
</evidence>
<reference evidence="3" key="1">
    <citation type="submission" date="2018-10" db="EMBL/GenBank/DDBJ databases">
        <authorList>
            <person name="Peiro R."/>
            <person name="Begona"/>
            <person name="Cbmso G."/>
            <person name="Lopez M."/>
            <person name="Gonzalez S."/>
            <person name="Sacristan E."/>
            <person name="Castillo E."/>
        </authorList>
    </citation>
    <scope>NUCLEOTIDE SEQUENCE [LARGE SCALE GENOMIC DNA]</scope>
</reference>
<feature type="region of interest" description="Disordered" evidence="1">
    <location>
        <begin position="1"/>
        <end position="381"/>
    </location>
</feature>
<dbReference type="Proteomes" id="UP000289200">
    <property type="component" value="Unassembled WGS sequence"/>
</dbReference>
<sequence length="465" mass="53233">MRLDVRGRRQPAAVAGRELPRAGQPARRLRQADRGGGRHHRCVRRPAPPRHHGDSRPRPADRRARRFDRGRRGQSGPPRGAERRGLLLPPLHRRRTQRVLPPRPPGLQGRQGVRLRPRRRHRPHRMVAPLGPLDERALPPLALRLPAPRRARPGDRQSAHRRHLPAARLHRRHHRGRPVRPPAGPRAELRRRRHGVVPAIGAGPARPAPRAPGPGAAQPSPAHPRPDVPHRRSQRHRLLGPGRRRHHRVAGRAHAVQARRRHRQPRGRPGRHGHHPADRLSQAARRPEAAGRRQPRTGRLRLLRPPGAEPGGRRLLHQPRRLRRPSRLRGRRPPPRPDRPLRAERLLPARRSARHLHGRRRLRRPGPRPHDLREPAPARLRESRLLRPRSRRSAVRSHLLLHRGHELRRGAGRRRRPAAGLRGAAERVPPLCAARPLDSHRQRQLLRRHDVPGGRVAHHAAERPA</sequence>
<feature type="compositionally biased region" description="Basic and acidic residues" evidence="1">
    <location>
        <begin position="51"/>
        <end position="62"/>
    </location>
</feature>
<feature type="compositionally biased region" description="Basic residues" evidence="1">
    <location>
        <begin position="314"/>
        <end position="334"/>
    </location>
</feature>
<feature type="compositionally biased region" description="Basic residues" evidence="1">
    <location>
        <begin position="159"/>
        <end position="178"/>
    </location>
</feature>
<organism evidence="2 3">
    <name type="scientific">Rhodoplanes serenus</name>
    <dbReference type="NCBI Taxonomy" id="200615"/>
    <lineage>
        <taxon>Bacteria</taxon>
        <taxon>Pseudomonadati</taxon>
        <taxon>Pseudomonadota</taxon>
        <taxon>Alphaproteobacteria</taxon>
        <taxon>Hyphomicrobiales</taxon>
        <taxon>Nitrobacteraceae</taxon>
        <taxon>Rhodoplanes</taxon>
    </lineage>
</organism>